<keyword evidence="5 11" id="KW-0813">Transport</keyword>
<feature type="transmembrane region" description="Helical" evidence="11">
    <location>
        <begin position="200"/>
        <end position="221"/>
    </location>
</feature>
<sequence length="234" mass="26504">MLKYNFDWSIVTSGKYFEWLVSGLKVTLELSVVGIVCAFILGLLIAVLRMSHFRPVRWIATAYLEFFRNTPLLVQIFFWYFGSYKVLPTVVNDWLNSTNFEFAAAAIALTIYTSAFIAEDIRSGILSIPKEQMEAARSAGFSYLRSMQYIILPQAVRITVPPLVNQFLNLAKNSSLAMSIGVMELTYQARQVESYTFKGFEAFTAATVVYLVLSVIITALMDLYNKKVLNPHRA</sequence>
<feature type="domain" description="ABC transmembrane type-1" evidence="12">
    <location>
        <begin position="24"/>
        <end position="221"/>
    </location>
</feature>
<dbReference type="PANTHER" id="PTHR30614">
    <property type="entry name" value="MEMBRANE COMPONENT OF AMINO ACID ABC TRANSPORTER"/>
    <property type="match status" value="1"/>
</dbReference>
<feature type="transmembrane region" description="Helical" evidence="11">
    <location>
        <begin position="60"/>
        <end position="82"/>
    </location>
</feature>
<evidence type="ECO:0000313" key="13">
    <source>
        <dbReference type="EMBL" id="TGU70340.1"/>
    </source>
</evidence>
<evidence type="ECO:0000256" key="9">
    <source>
        <dbReference type="ARBA" id="ARBA00022989"/>
    </source>
</evidence>
<dbReference type="InterPro" id="IPR000515">
    <property type="entry name" value="MetI-like"/>
</dbReference>
<dbReference type="GO" id="GO:0043190">
    <property type="term" value="C:ATP-binding cassette (ABC) transporter complex"/>
    <property type="evidence" value="ECO:0007669"/>
    <property type="project" value="InterPro"/>
</dbReference>
<feature type="transmembrane region" description="Helical" evidence="11">
    <location>
        <begin position="102"/>
        <end position="118"/>
    </location>
</feature>
<dbReference type="CDD" id="cd06261">
    <property type="entry name" value="TM_PBP2"/>
    <property type="match status" value="1"/>
</dbReference>
<gene>
    <name evidence="13" type="ORF">E4633_19325</name>
</gene>
<comment type="similarity">
    <text evidence="3">Belongs to the binding-protein-dependent transport system permease family. HisMQ subfamily.</text>
</comment>
<evidence type="ECO:0000256" key="10">
    <source>
        <dbReference type="ARBA" id="ARBA00023136"/>
    </source>
</evidence>
<evidence type="ECO:0000256" key="11">
    <source>
        <dbReference type="RuleBase" id="RU363032"/>
    </source>
</evidence>
<evidence type="ECO:0000313" key="14">
    <source>
        <dbReference type="Proteomes" id="UP000306416"/>
    </source>
</evidence>
<evidence type="ECO:0000256" key="6">
    <source>
        <dbReference type="ARBA" id="ARBA00022475"/>
    </source>
</evidence>
<evidence type="ECO:0000256" key="8">
    <source>
        <dbReference type="ARBA" id="ARBA00022970"/>
    </source>
</evidence>
<evidence type="ECO:0000256" key="1">
    <source>
        <dbReference type="ARBA" id="ARBA00003159"/>
    </source>
</evidence>
<dbReference type="InterPro" id="IPR035906">
    <property type="entry name" value="MetI-like_sf"/>
</dbReference>
<comment type="caution">
    <text evidence="13">The sequence shown here is derived from an EMBL/GenBank/DDBJ whole genome shotgun (WGS) entry which is preliminary data.</text>
</comment>
<evidence type="ECO:0000259" key="12">
    <source>
        <dbReference type="PROSITE" id="PS50928"/>
    </source>
</evidence>
<accession>A0A4S1CBJ3</accession>
<comment type="function">
    <text evidence="1">Part of the binding-protein-dependent transport system for glutamine; probably responsible for the translocation of the substrate across the membrane.</text>
</comment>
<evidence type="ECO:0000256" key="5">
    <source>
        <dbReference type="ARBA" id="ARBA00022448"/>
    </source>
</evidence>
<evidence type="ECO:0000256" key="3">
    <source>
        <dbReference type="ARBA" id="ARBA00010072"/>
    </source>
</evidence>
<dbReference type="Gene3D" id="1.10.3720.10">
    <property type="entry name" value="MetI-like"/>
    <property type="match status" value="1"/>
</dbReference>
<dbReference type="InterPro" id="IPR043429">
    <property type="entry name" value="ArtM/GltK/GlnP/TcyL/YhdX-like"/>
</dbReference>
<dbReference type="FunFam" id="1.10.3720.10:FF:000033">
    <property type="entry name" value="Polar amino acid ABC transporter permease"/>
    <property type="match status" value="1"/>
</dbReference>
<dbReference type="SUPFAM" id="SSF161098">
    <property type="entry name" value="MetI-like"/>
    <property type="match status" value="1"/>
</dbReference>
<evidence type="ECO:0000256" key="4">
    <source>
        <dbReference type="ARBA" id="ARBA00016506"/>
    </source>
</evidence>
<evidence type="ECO:0000256" key="7">
    <source>
        <dbReference type="ARBA" id="ARBA00022692"/>
    </source>
</evidence>
<name>A0A4S1CBJ3_9BACT</name>
<reference evidence="13 14" key="1">
    <citation type="submission" date="2019-04" db="EMBL/GenBank/DDBJ databases">
        <title>Geobacter oryzae sp. nov., ferric-reducing bacteria isolated from paddy soil.</title>
        <authorList>
            <person name="Xu Z."/>
            <person name="Masuda Y."/>
            <person name="Itoh H."/>
            <person name="Senoo K."/>
        </authorList>
    </citation>
    <scope>NUCLEOTIDE SEQUENCE [LARGE SCALE GENOMIC DNA]</scope>
    <source>
        <strain evidence="13 14">Red111</strain>
    </source>
</reference>
<comment type="subcellular location">
    <subcellularLocation>
        <location evidence="2">Cell inner membrane</location>
        <topology evidence="2">Multi-pass membrane protein</topology>
    </subcellularLocation>
    <subcellularLocation>
        <location evidence="11">Cell membrane</location>
        <topology evidence="11">Multi-pass membrane protein</topology>
    </subcellularLocation>
</comment>
<dbReference type="Proteomes" id="UP000306416">
    <property type="component" value="Unassembled WGS sequence"/>
</dbReference>
<dbReference type="InterPro" id="IPR010065">
    <property type="entry name" value="AA_ABC_transptr_permease_3TM"/>
</dbReference>
<organism evidence="13 14">
    <name type="scientific">Geomonas terrae</name>
    <dbReference type="NCBI Taxonomy" id="2562681"/>
    <lineage>
        <taxon>Bacteria</taxon>
        <taxon>Pseudomonadati</taxon>
        <taxon>Thermodesulfobacteriota</taxon>
        <taxon>Desulfuromonadia</taxon>
        <taxon>Geobacterales</taxon>
        <taxon>Geobacteraceae</taxon>
        <taxon>Geomonas</taxon>
    </lineage>
</organism>
<dbReference type="PANTHER" id="PTHR30614:SF47">
    <property type="entry name" value="ABC TRANSPORTER PERMEASE"/>
    <property type="match status" value="1"/>
</dbReference>
<keyword evidence="7 11" id="KW-0812">Transmembrane</keyword>
<dbReference type="Pfam" id="PF00528">
    <property type="entry name" value="BPD_transp_1"/>
    <property type="match status" value="1"/>
</dbReference>
<evidence type="ECO:0000256" key="2">
    <source>
        <dbReference type="ARBA" id="ARBA00004429"/>
    </source>
</evidence>
<protein>
    <recommendedName>
        <fullName evidence="4">Putative glutamine transport system permease protein GlnP</fullName>
    </recommendedName>
</protein>
<dbReference type="EMBL" id="SRSC01000005">
    <property type="protein sequence ID" value="TGU70340.1"/>
    <property type="molecule type" value="Genomic_DNA"/>
</dbReference>
<dbReference type="GO" id="GO:0022857">
    <property type="term" value="F:transmembrane transporter activity"/>
    <property type="evidence" value="ECO:0007669"/>
    <property type="project" value="InterPro"/>
</dbReference>
<dbReference type="PROSITE" id="PS50928">
    <property type="entry name" value="ABC_TM1"/>
    <property type="match status" value="1"/>
</dbReference>
<keyword evidence="14" id="KW-1185">Reference proteome</keyword>
<keyword evidence="9 11" id="KW-1133">Transmembrane helix</keyword>
<proteinExistence type="inferred from homology"/>
<dbReference type="AlphaFoldDB" id="A0A4S1CBJ3"/>
<keyword evidence="6" id="KW-1003">Cell membrane</keyword>
<keyword evidence="8" id="KW-0029">Amino-acid transport</keyword>
<dbReference type="RefSeq" id="WP_135872804.1">
    <property type="nucleotide sequence ID" value="NZ_SRSC01000005.1"/>
</dbReference>
<dbReference type="GO" id="GO:0006865">
    <property type="term" value="P:amino acid transport"/>
    <property type="evidence" value="ECO:0007669"/>
    <property type="project" value="UniProtKB-KW"/>
</dbReference>
<feature type="transmembrane region" description="Helical" evidence="11">
    <location>
        <begin position="26"/>
        <end position="48"/>
    </location>
</feature>
<dbReference type="NCBIfam" id="TIGR01726">
    <property type="entry name" value="HEQRo_perm_3TM"/>
    <property type="match status" value="1"/>
</dbReference>
<keyword evidence="10 11" id="KW-0472">Membrane</keyword>